<evidence type="ECO:0000256" key="7">
    <source>
        <dbReference type="SAM" id="MobiDB-lite"/>
    </source>
</evidence>
<reference evidence="10" key="1">
    <citation type="submission" date="2025-08" db="UniProtKB">
        <authorList>
            <consortium name="RefSeq"/>
        </authorList>
    </citation>
    <scope>IDENTIFICATION</scope>
    <source>
        <tissue evidence="10">Whole body</tissue>
    </source>
</reference>
<dbReference type="PANTHER" id="PTHR45803">
    <property type="entry name" value="SOX100B"/>
    <property type="match status" value="1"/>
</dbReference>
<evidence type="ECO:0000256" key="4">
    <source>
        <dbReference type="ARBA" id="ARBA00023163"/>
    </source>
</evidence>
<dbReference type="Proteomes" id="UP000694925">
    <property type="component" value="Unplaced"/>
</dbReference>
<dbReference type="Pfam" id="PF12444">
    <property type="entry name" value="Sox_N"/>
    <property type="match status" value="1"/>
</dbReference>
<dbReference type="PANTHER" id="PTHR45803:SF5">
    <property type="entry name" value="SOX100B"/>
    <property type="match status" value="1"/>
</dbReference>
<dbReference type="GeneID" id="108627809"/>
<feature type="region of interest" description="Disordered" evidence="7">
    <location>
        <begin position="140"/>
        <end position="259"/>
    </location>
</feature>
<dbReference type="SUPFAM" id="SSF47095">
    <property type="entry name" value="HMG-box"/>
    <property type="match status" value="1"/>
</dbReference>
<keyword evidence="9" id="KW-1185">Reference proteome</keyword>
<proteinExistence type="predicted"/>
<dbReference type="GO" id="GO:0005634">
    <property type="term" value="C:nucleus"/>
    <property type="evidence" value="ECO:0007669"/>
    <property type="project" value="UniProtKB-SubCell"/>
</dbReference>
<keyword evidence="4" id="KW-0804">Transcription</keyword>
<keyword evidence="2" id="KW-0805">Transcription regulation</keyword>
<evidence type="ECO:0000256" key="1">
    <source>
        <dbReference type="ARBA" id="ARBA00004123"/>
    </source>
</evidence>
<sequence length="420" mass="46325">MNDVMAEASGSISSSNAATNPSSNAGILNSNKASAVTVAVNANGGERISAAVTKVLQGYDWTLVPVATKGSGDKRATHVKRPMNAFMVWAQAARRILADQYPQLHNAELSKTLGKLWRLLSDNDKKPFIEEADRLRVIHKREHPDYKYQPRRRKQNGPSGRESSPSRNQSNNVTFNVSRSLKQEDTSPRGVQGPNSPQSGVSSSPPTTPNQGLSPPTPPTTPRGQHYVNQGNQPQPSGTVYQPDLAIGSSSESPHQQQPGADFRYMEVGDGLPIEEGQLNGLGSLGGVGLIPLNLQECEVESNELDQYLRPQIPPVHVAPTTTTSSQWIFNRYDEEIERPNKRHCSEQAIAEASWEDRAQADIVRYHELQPPLPSMQYISSSHNPHYSHASTQMSHPHVSTSYAQYQRYVPGIETWPHYM</sequence>
<feature type="compositionally biased region" description="Polar residues" evidence="7">
    <location>
        <begin position="193"/>
        <end position="214"/>
    </location>
</feature>
<dbReference type="CDD" id="cd22031">
    <property type="entry name" value="HMG-box_SoxE"/>
    <property type="match status" value="1"/>
</dbReference>
<dbReference type="KEGG" id="ccal:108627809"/>
<feature type="compositionally biased region" description="Polar residues" evidence="7">
    <location>
        <begin position="248"/>
        <end position="259"/>
    </location>
</feature>
<evidence type="ECO:0000313" key="10">
    <source>
        <dbReference type="RefSeq" id="XP_017884789.1"/>
    </source>
</evidence>
<dbReference type="GO" id="GO:0000981">
    <property type="term" value="F:DNA-binding transcription factor activity, RNA polymerase II-specific"/>
    <property type="evidence" value="ECO:0007669"/>
    <property type="project" value="TreeGrafter"/>
</dbReference>
<gene>
    <name evidence="10" type="primary">LOC108627809</name>
</gene>
<dbReference type="Pfam" id="PF00505">
    <property type="entry name" value="HMG_box"/>
    <property type="match status" value="1"/>
</dbReference>
<feature type="domain" description="HMG box" evidence="8">
    <location>
        <begin position="79"/>
        <end position="147"/>
    </location>
</feature>
<evidence type="ECO:0000256" key="5">
    <source>
        <dbReference type="ARBA" id="ARBA00023242"/>
    </source>
</evidence>
<dbReference type="AlphaFoldDB" id="A0AAJ7J5N0"/>
<evidence type="ECO:0000256" key="2">
    <source>
        <dbReference type="ARBA" id="ARBA00023015"/>
    </source>
</evidence>
<evidence type="ECO:0000259" key="8">
    <source>
        <dbReference type="PROSITE" id="PS50118"/>
    </source>
</evidence>
<dbReference type="SMART" id="SM00398">
    <property type="entry name" value="HMG"/>
    <property type="match status" value="1"/>
</dbReference>
<dbReference type="FunFam" id="1.10.30.10:FF:000004">
    <property type="entry name" value="Transcription factor SOX-10"/>
    <property type="match status" value="1"/>
</dbReference>
<dbReference type="PROSITE" id="PS50118">
    <property type="entry name" value="HMG_BOX_2"/>
    <property type="match status" value="1"/>
</dbReference>
<keyword evidence="3 6" id="KW-0238">DNA-binding</keyword>
<dbReference type="InterPro" id="IPR009071">
    <property type="entry name" value="HMG_box_dom"/>
</dbReference>
<feature type="compositionally biased region" description="Polar residues" evidence="7">
    <location>
        <begin position="227"/>
        <end position="240"/>
    </location>
</feature>
<comment type="subcellular location">
    <subcellularLocation>
        <location evidence="1">Nucleus</location>
    </subcellularLocation>
</comment>
<organism evidence="9 10">
    <name type="scientific">Ceratina calcarata</name>
    <dbReference type="NCBI Taxonomy" id="156304"/>
    <lineage>
        <taxon>Eukaryota</taxon>
        <taxon>Metazoa</taxon>
        <taxon>Ecdysozoa</taxon>
        <taxon>Arthropoda</taxon>
        <taxon>Hexapoda</taxon>
        <taxon>Insecta</taxon>
        <taxon>Pterygota</taxon>
        <taxon>Neoptera</taxon>
        <taxon>Endopterygota</taxon>
        <taxon>Hymenoptera</taxon>
        <taxon>Apocrita</taxon>
        <taxon>Aculeata</taxon>
        <taxon>Apoidea</taxon>
        <taxon>Anthophila</taxon>
        <taxon>Apidae</taxon>
        <taxon>Ceratina</taxon>
        <taxon>Zadontomerus</taxon>
    </lineage>
</organism>
<dbReference type="Gene3D" id="1.10.30.10">
    <property type="entry name" value="High mobility group box domain"/>
    <property type="match status" value="1"/>
</dbReference>
<dbReference type="RefSeq" id="XP_017884789.1">
    <property type="nucleotide sequence ID" value="XM_018029300.2"/>
</dbReference>
<dbReference type="InterPro" id="IPR050917">
    <property type="entry name" value="SOX_TF"/>
</dbReference>
<evidence type="ECO:0000256" key="6">
    <source>
        <dbReference type="PROSITE-ProRule" id="PRU00267"/>
    </source>
</evidence>
<dbReference type="InterPro" id="IPR036910">
    <property type="entry name" value="HMG_box_dom_sf"/>
</dbReference>
<evidence type="ECO:0000256" key="3">
    <source>
        <dbReference type="ARBA" id="ARBA00023125"/>
    </source>
</evidence>
<feature type="compositionally biased region" description="Polar residues" evidence="7">
    <location>
        <begin position="156"/>
        <end position="180"/>
    </location>
</feature>
<keyword evidence="5 6" id="KW-0539">Nucleus</keyword>
<feature type="DNA-binding region" description="HMG box" evidence="6">
    <location>
        <begin position="79"/>
        <end position="147"/>
    </location>
</feature>
<dbReference type="InterPro" id="IPR022151">
    <property type="entry name" value="Sox_N"/>
</dbReference>
<protein>
    <submittedName>
        <fullName evidence="10">Transcription factor SOX-9-like isoform X1</fullName>
    </submittedName>
</protein>
<dbReference type="GO" id="GO:0000978">
    <property type="term" value="F:RNA polymerase II cis-regulatory region sequence-specific DNA binding"/>
    <property type="evidence" value="ECO:0007669"/>
    <property type="project" value="TreeGrafter"/>
</dbReference>
<accession>A0AAJ7J5N0</accession>
<name>A0AAJ7J5N0_9HYME</name>
<evidence type="ECO:0000313" key="9">
    <source>
        <dbReference type="Proteomes" id="UP000694925"/>
    </source>
</evidence>